<evidence type="ECO:0000313" key="1">
    <source>
        <dbReference type="EMBL" id="KAK4443115.1"/>
    </source>
</evidence>
<protein>
    <submittedName>
        <fullName evidence="1">Uncharacterized protein</fullName>
    </submittedName>
</protein>
<reference evidence="1" key="2">
    <citation type="submission" date="2023-05" db="EMBL/GenBank/DDBJ databases">
        <authorList>
            <consortium name="Lawrence Berkeley National Laboratory"/>
            <person name="Steindorff A."/>
            <person name="Hensen N."/>
            <person name="Bonometti L."/>
            <person name="Westerberg I."/>
            <person name="Brannstrom I.O."/>
            <person name="Guillou S."/>
            <person name="Cros-Aarteil S."/>
            <person name="Calhoun S."/>
            <person name="Haridas S."/>
            <person name="Kuo A."/>
            <person name="Mondo S."/>
            <person name="Pangilinan J."/>
            <person name="Riley R."/>
            <person name="Labutti K."/>
            <person name="Andreopoulos B."/>
            <person name="Lipzen A."/>
            <person name="Chen C."/>
            <person name="Yanf M."/>
            <person name="Daum C."/>
            <person name="Ng V."/>
            <person name="Clum A."/>
            <person name="Ohm R."/>
            <person name="Martin F."/>
            <person name="Silar P."/>
            <person name="Natvig D."/>
            <person name="Lalanne C."/>
            <person name="Gautier V."/>
            <person name="Ament-Velasquez S.L."/>
            <person name="Kruys A."/>
            <person name="Hutchinson M.I."/>
            <person name="Powell A.J."/>
            <person name="Barry K."/>
            <person name="Miller A.N."/>
            <person name="Grigoriev I.V."/>
            <person name="Debuchy R."/>
            <person name="Gladieux P."/>
            <person name="Thoren M.H."/>
            <person name="Johannesson H."/>
        </authorList>
    </citation>
    <scope>NUCLEOTIDE SEQUENCE</scope>
    <source>
        <strain evidence="1">PSN243</strain>
    </source>
</reference>
<name>A0AAV9G4U2_9PEZI</name>
<comment type="caution">
    <text evidence="1">The sequence shown here is derived from an EMBL/GenBank/DDBJ whole genome shotgun (WGS) entry which is preliminary data.</text>
</comment>
<gene>
    <name evidence="1" type="ORF">QBC34DRAFT_386607</name>
</gene>
<keyword evidence="2" id="KW-1185">Reference proteome</keyword>
<accession>A0AAV9G4U2</accession>
<evidence type="ECO:0000313" key="2">
    <source>
        <dbReference type="Proteomes" id="UP001321760"/>
    </source>
</evidence>
<dbReference type="EMBL" id="MU865999">
    <property type="protein sequence ID" value="KAK4443115.1"/>
    <property type="molecule type" value="Genomic_DNA"/>
</dbReference>
<organism evidence="1 2">
    <name type="scientific">Podospora aff. communis PSN243</name>
    <dbReference type="NCBI Taxonomy" id="3040156"/>
    <lineage>
        <taxon>Eukaryota</taxon>
        <taxon>Fungi</taxon>
        <taxon>Dikarya</taxon>
        <taxon>Ascomycota</taxon>
        <taxon>Pezizomycotina</taxon>
        <taxon>Sordariomycetes</taxon>
        <taxon>Sordariomycetidae</taxon>
        <taxon>Sordariales</taxon>
        <taxon>Podosporaceae</taxon>
        <taxon>Podospora</taxon>
    </lineage>
</organism>
<dbReference type="AlphaFoldDB" id="A0AAV9G4U2"/>
<dbReference type="Proteomes" id="UP001321760">
    <property type="component" value="Unassembled WGS sequence"/>
</dbReference>
<sequence>MRSLTDNLSHLENTSDVALWDGLAKPTPPEVNSHYWTSVYKRADDTVCAQVLQEVAQEDPNLKGEAFQTEVQARCQRARSDEDRTTYCLAMENLIHDLVCVAEGDFVYEVGRTKAQNRARMAALKETRKNLTTKFFDWVKWKVDVVIVPREMLDPEELALVDGKPQWYGKGGWMTTMEL</sequence>
<reference evidence="1" key="1">
    <citation type="journal article" date="2023" name="Mol. Phylogenet. Evol.">
        <title>Genome-scale phylogeny and comparative genomics of the fungal order Sordariales.</title>
        <authorList>
            <person name="Hensen N."/>
            <person name="Bonometti L."/>
            <person name="Westerberg I."/>
            <person name="Brannstrom I.O."/>
            <person name="Guillou S."/>
            <person name="Cros-Aarteil S."/>
            <person name="Calhoun S."/>
            <person name="Haridas S."/>
            <person name="Kuo A."/>
            <person name="Mondo S."/>
            <person name="Pangilinan J."/>
            <person name="Riley R."/>
            <person name="LaButti K."/>
            <person name="Andreopoulos B."/>
            <person name="Lipzen A."/>
            <person name="Chen C."/>
            <person name="Yan M."/>
            <person name="Daum C."/>
            <person name="Ng V."/>
            <person name="Clum A."/>
            <person name="Steindorff A."/>
            <person name="Ohm R.A."/>
            <person name="Martin F."/>
            <person name="Silar P."/>
            <person name="Natvig D.O."/>
            <person name="Lalanne C."/>
            <person name="Gautier V."/>
            <person name="Ament-Velasquez S.L."/>
            <person name="Kruys A."/>
            <person name="Hutchinson M.I."/>
            <person name="Powell A.J."/>
            <person name="Barry K."/>
            <person name="Miller A.N."/>
            <person name="Grigoriev I.V."/>
            <person name="Debuchy R."/>
            <person name="Gladieux P."/>
            <person name="Hiltunen Thoren M."/>
            <person name="Johannesson H."/>
        </authorList>
    </citation>
    <scope>NUCLEOTIDE SEQUENCE</scope>
    <source>
        <strain evidence="1">PSN243</strain>
    </source>
</reference>
<proteinExistence type="predicted"/>